<accession>A0AAN7PAH6</accession>
<evidence type="ECO:0000256" key="4">
    <source>
        <dbReference type="ARBA" id="ARBA00022552"/>
    </source>
</evidence>
<evidence type="ECO:0000256" key="2">
    <source>
        <dbReference type="ARBA" id="ARBA00009418"/>
    </source>
</evidence>
<comment type="caution">
    <text evidence="9">The sequence shown here is derived from an EMBL/GenBank/DDBJ whole genome shotgun (WGS) entry which is preliminary data.</text>
</comment>
<evidence type="ECO:0000256" key="3">
    <source>
        <dbReference type="ARBA" id="ARBA00022517"/>
    </source>
</evidence>
<comment type="similarity">
    <text evidence="2 6">Belongs to the RRP36 family.</text>
</comment>
<sequence length="235" mass="28590">MDIEDNQGTFKMEENEFSERELIRKQISSMSFEDLQKLKEKIGSKEYNNVIFGANKNSKKQTTFKRENKNRPRERSSKIRFERANEVKKLTPRDPRFDPICGTYNEKIFKTNYKFISDIKKSERTQLQKEFKKEQDPQRKQQIQLLIQRIDNQNREYEIRDKKISKDEEEKRAIRKTLMQGQKPVYKKKSEKRMENLIEKYEDLKKSNKLQKHLEKRYKKLAHNDKKTLFKTQPT</sequence>
<feature type="coiled-coil region" evidence="7">
    <location>
        <begin position="187"/>
        <end position="214"/>
    </location>
</feature>
<comment type="function">
    <text evidence="6">Component of the 90S pre-ribosome involved in the maturation of rRNAs. Required for early cleavages of the pre-RNAs in the 40S ribosomal subunit maturation pathway.</text>
</comment>
<dbReference type="InterPro" id="IPR009292">
    <property type="entry name" value="RRP36"/>
</dbReference>
<evidence type="ECO:0000313" key="10">
    <source>
        <dbReference type="Proteomes" id="UP001353858"/>
    </source>
</evidence>
<reference evidence="10" key="1">
    <citation type="submission" date="2023-01" db="EMBL/GenBank/DDBJ databases">
        <title>Key to firefly adult light organ development and bioluminescence: homeobox transcription factors regulate luciferase expression and transportation to peroxisome.</title>
        <authorList>
            <person name="Fu X."/>
        </authorList>
    </citation>
    <scope>NUCLEOTIDE SEQUENCE [LARGE SCALE GENOMIC DNA]</scope>
</reference>
<feature type="region of interest" description="Disordered" evidence="8">
    <location>
        <begin position="53"/>
        <end position="76"/>
    </location>
</feature>
<comment type="subunit">
    <text evidence="6">Associates with 90S and pre-40S pre-ribosomal particles.</text>
</comment>
<evidence type="ECO:0000256" key="1">
    <source>
        <dbReference type="ARBA" id="ARBA00004604"/>
    </source>
</evidence>
<organism evidence="9 10">
    <name type="scientific">Aquatica leii</name>
    <dbReference type="NCBI Taxonomy" id="1421715"/>
    <lineage>
        <taxon>Eukaryota</taxon>
        <taxon>Metazoa</taxon>
        <taxon>Ecdysozoa</taxon>
        <taxon>Arthropoda</taxon>
        <taxon>Hexapoda</taxon>
        <taxon>Insecta</taxon>
        <taxon>Pterygota</taxon>
        <taxon>Neoptera</taxon>
        <taxon>Endopterygota</taxon>
        <taxon>Coleoptera</taxon>
        <taxon>Polyphaga</taxon>
        <taxon>Elateriformia</taxon>
        <taxon>Elateroidea</taxon>
        <taxon>Lampyridae</taxon>
        <taxon>Luciolinae</taxon>
        <taxon>Aquatica</taxon>
    </lineage>
</organism>
<dbReference type="PANTHER" id="PTHR21738">
    <property type="entry name" value="RIBOSOMAL RNA PROCESSING PROTEIN 36 HOMOLOG"/>
    <property type="match status" value="1"/>
</dbReference>
<dbReference type="GO" id="GO:0005730">
    <property type="term" value="C:nucleolus"/>
    <property type="evidence" value="ECO:0007669"/>
    <property type="project" value="UniProtKB-SubCell"/>
</dbReference>
<feature type="compositionally biased region" description="Basic and acidic residues" evidence="8">
    <location>
        <begin position="64"/>
        <end position="76"/>
    </location>
</feature>
<keyword evidence="4 6" id="KW-0698">rRNA processing</keyword>
<comment type="subcellular location">
    <subcellularLocation>
        <location evidence="1 6">Nucleus</location>
        <location evidence="1 6">Nucleolus</location>
    </subcellularLocation>
</comment>
<keyword evidence="3 6" id="KW-0690">Ribosome biogenesis</keyword>
<evidence type="ECO:0000256" key="7">
    <source>
        <dbReference type="SAM" id="Coils"/>
    </source>
</evidence>
<dbReference type="GO" id="GO:0000462">
    <property type="term" value="P:maturation of SSU-rRNA from tricistronic rRNA transcript (SSU-rRNA, 5.8S rRNA, LSU-rRNA)"/>
    <property type="evidence" value="ECO:0007669"/>
    <property type="project" value="TreeGrafter"/>
</dbReference>
<dbReference type="GO" id="GO:0030686">
    <property type="term" value="C:90S preribosome"/>
    <property type="evidence" value="ECO:0007669"/>
    <property type="project" value="TreeGrafter"/>
</dbReference>
<protein>
    <recommendedName>
        <fullName evidence="6">rRNA biogenesis protein RRP36</fullName>
    </recommendedName>
</protein>
<dbReference type="Pfam" id="PF06102">
    <property type="entry name" value="RRP36"/>
    <property type="match status" value="1"/>
</dbReference>
<name>A0AAN7PAH6_9COLE</name>
<gene>
    <name evidence="9" type="ORF">RN001_000756</name>
</gene>
<evidence type="ECO:0000256" key="5">
    <source>
        <dbReference type="ARBA" id="ARBA00023242"/>
    </source>
</evidence>
<dbReference type="Proteomes" id="UP001353858">
    <property type="component" value="Unassembled WGS sequence"/>
</dbReference>
<evidence type="ECO:0000256" key="8">
    <source>
        <dbReference type="SAM" id="MobiDB-lite"/>
    </source>
</evidence>
<dbReference type="AlphaFoldDB" id="A0AAN7PAH6"/>
<keyword evidence="5 6" id="KW-0539">Nucleus</keyword>
<proteinExistence type="inferred from homology"/>
<keyword evidence="10" id="KW-1185">Reference proteome</keyword>
<keyword evidence="6" id="KW-0687">Ribonucleoprotein</keyword>
<evidence type="ECO:0000256" key="6">
    <source>
        <dbReference type="RuleBase" id="RU368027"/>
    </source>
</evidence>
<keyword evidence="7" id="KW-0175">Coiled coil</keyword>
<dbReference type="PANTHER" id="PTHR21738:SF0">
    <property type="entry name" value="RIBOSOMAL RNA PROCESSING PROTEIN 36 HOMOLOG"/>
    <property type="match status" value="1"/>
</dbReference>
<evidence type="ECO:0000313" key="9">
    <source>
        <dbReference type="EMBL" id="KAK4884485.1"/>
    </source>
</evidence>
<dbReference type="EMBL" id="JARPUR010000001">
    <property type="protein sequence ID" value="KAK4884485.1"/>
    <property type="molecule type" value="Genomic_DNA"/>
</dbReference>